<evidence type="ECO:0000313" key="2">
    <source>
        <dbReference type="Proteomes" id="UP000744676"/>
    </source>
</evidence>
<reference evidence="1 2" key="1">
    <citation type="journal article" date="2020" name="Front. Microbiol.">
        <title>Phenotypic and Genetic Characterization of the Cheese Ripening Yeast Geotrichum candidum.</title>
        <authorList>
            <person name="Perkins V."/>
            <person name="Vignola S."/>
            <person name="Lessard M.H."/>
            <person name="Plante P.L."/>
            <person name="Corbeil J."/>
            <person name="Dugat-Bony E."/>
            <person name="Frenette M."/>
            <person name="Labrie S."/>
        </authorList>
    </citation>
    <scope>NUCLEOTIDE SEQUENCE [LARGE SCALE GENOMIC DNA]</scope>
    <source>
        <strain evidence="1 2">LMA-1147</strain>
    </source>
</reference>
<proteinExistence type="predicted"/>
<organism evidence="1 2">
    <name type="scientific">Geotrichum galactomycetum</name>
    <dbReference type="NCBI Taxonomy" id="27317"/>
    <lineage>
        <taxon>Eukaryota</taxon>
        <taxon>Fungi</taxon>
        <taxon>Dikarya</taxon>
        <taxon>Ascomycota</taxon>
        <taxon>Saccharomycotina</taxon>
        <taxon>Dipodascomycetes</taxon>
        <taxon>Dipodascales</taxon>
        <taxon>Dipodascaceae</taxon>
        <taxon>Geotrichum</taxon>
    </lineage>
</organism>
<protein>
    <submittedName>
        <fullName evidence="1">Uncharacterized protein</fullName>
    </submittedName>
</protein>
<evidence type="ECO:0000313" key="1">
    <source>
        <dbReference type="EMBL" id="KAF5096871.1"/>
    </source>
</evidence>
<gene>
    <name evidence="1" type="ORF">D0Z00_002608</name>
</gene>
<comment type="caution">
    <text evidence="1">The sequence shown here is derived from an EMBL/GenBank/DDBJ whole genome shotgun (WGS) entry which is preliminary data.</text>
</comment>
<sequence>MALKAQIRERNILVAEAICKRGVSIRTACATLKANRTTVSRRLNGGKSHRQASQENQYLTPAEETAICEIIKKVFPSPISSLGRNTYRKLGQSIVDKTYNGKGPHKHFSESWEHRLRQRHKQLSDFKRNKKLYSALNVEVFEKEFDRLRQVVYEYNISPDNFYSVGELSFYTNQMGIDSVGIGPEFREGFMDVFYDEAKTEVVYNPPVHAIAFECCSAACQILPTFVAFQKNVDPGLFYGETMVMSADMSADNDGAFLEWLKLFDKHTRSTADDPPFRLIYFAAHFFNLSIDVLEFAVKNNILFYASPPERSHMQPIYSMLEVMASHFADNTFANNVELLQSIDNSNVLDVFESSTSSDSRLSTPPSSDDYQYTDPTLSSEFSDDILKQDTNGSKESFTPEYIYDDFLLFPLKF</sequence>
<dbReference type="Proteomes" id="UP000744676">
    <property type="component" value="Unassembled WGS sequence"/>
</dbReference>
<dbReference type="EMBL" id="QVQA01000078">
    <property type="protein sequence ID" value="KAF5096871.1"/>
    <property type="molecule type" value="Genomic_DNA"/>
</dbReference>
<name>A0ACB6V3J3_9ASCO</name>
<keyword evidence="2" id="KW-1185">Reference proteome</keyword>
<accession>A0ACB6V3J3</accession>